<protein>
    <submittedName>
        <fullName evidence="1">Uncharacterized protein</fullName>
    </submittedName>
</protein>
<dbReference type="AlphaFoldDB" id="L0DI72"/>
<gene>
    <name evidence="1" type="ordered locus">Sinac_4938</name>
</gene>
<sequence length="57" mass="6974">MAKRNSALKALELRFLKTTFPGSDDLMMKNLFPKPPTPRNRLRRLRRHIDFWRYSRE</sequence>
<dbReference type="HOGENOM" id="CLU_2994272_0_0_0"/>
<accession>L0DI72</accession>
<proteinExistence type="predicted"/>
<organism evidence="1 2">
    <name type="scientific">Singulisphaera acidiphila (strain ATCC BAA-1392 / DSM 18658 / VKM B-2454 / MOB10)</name>
    <dbReference type="NCBI Taxonomy" id="886293"/>
    <lineage>
        <taxon>Bacteria</taxon>
        <taxon>Pseudomonadati</taxon>
        <taxon>Planctomycetota</taxon>
        <taxon>Planctomycetia</taxon>
        <taxon>Isosphaerales</taxon>
        <taxon>Isosphaeraceae</taxon>
        <taxon>Singulisphaera</taxon>
    </lineage>
</organism>
<dbReference type="Proteomes" id="UP000010798">
    <property type="component" value="Chromosome"/>
</dbReference>
<evidence type="ECO:0000313" key="2">
    <source>
        <dbReference type="Proteomes" id="UP000010798"/>
    </source>
</evidence>
<dbReference type="EMBL" id="CP003364">
    <property type="protein sequence ID" value="AGA29094.1"/>
    <property type="molecule type" value="Genomic_DNA"/>
</dbReference>
<dbReference type="KEGG" id="saci:Sinac_4938"/>
<keyword evidence="2" id="KW-1185">Reference proteome</keyword>
<name>L0DI72_SINAD</name>
<reference evidence="1 2" key="1">
    <citation type="submission" date="2012-02" db="EMBL/GenBank/DDBJ databases">
        <title>Complete sequence of chromosome of Singulisphaera acidiphila DSM 18658.</title>
        <authorList>
            <consortium name="US DOE Joint Genome Institute (JGI-PGF)"/>
            <person name="Lucas S."/>
            <person name="Copeland A."/>
            <person name="Lapidus A."/>
            <person name="Glavina del Rio T."/>
            <person name="Dalin E."/>
            <person name="Tice H."/>
            <person name="Bruce D."/>
            <person name="Goodwin L."/>
            <person name="Pitluck S."/>
            <person name="Peters L."/>
            <person name="Ovchinnikova G."/>
            <person name="Chertkov O."/>
            <person name="Kyrpides N."/>
            <person name="Mavromatis K."/>
            <person name="Ivanova N."/>
            <person name="Brettin T."/>
            <person name="Detter J.C."/>
            <person name="Han C."/>
            <person name="Larimer F."/>
            <person name="Land M."/>
            <person name="Hauser L."/>
            <person name="Markowitz V."/>
            <person name="Cheng J.-F."/>
            <person name="Hugenholtz P."/>
            <person name="Woyke T."/>
            <person name="Wu D."/>
            <person name="Tindall B."/>
            <person name="Pomrenke H."/>
            <person name="Brambilla E."/>
            <person name="Klenk H.-P."/>
            <person name="Eisen J.A."/>
        </authorList>
    </citation>
    <scope>NUCLEOTIDE SEQUENCE [LARGE SCALE GENOMIC DNA]</scope>
    <source>
        <strain evidence="2">ATCC BAA-1392 / DSM 18658 / VKM B-2454 / MOB10</strain>
    </source>
</reference>
<evidence type="ECO:0000313" key="1">
    <source>
        <dbReference type="EMBL" id="AGA29094.1"/>
    </source>
</evidence>